<dbReference type="Pfam" id="PF03151">
    <property type="entry name" value="TPT"/>
    <property type="match status" value="1"/>
</dbReference>
<keyword evidence="2 6" id="KW-0812">Transmembrane</keyword>
<dbReference type="PROSITE" id="PS51257">
    <property type="entry name" value="PROKAR_LIPOPROTEIN"/>
    <property type="match status" value="1"/>
</dbReference>
<evidence type="ECO:0000256" key="1">
    <source>
        <dbReference type="ARBA" id="ARBA00004141"/>
    </source>
</evidence>
<feature type="domain" description="Sugar phosphate transporter" evidence="7">
    <location>
        <begin position="115"/>
        <end position="409"/>
    </location>
</feature>
<feature type="transmembrane region" description="Helical" evidence="6">
    <location>
        <begin position="110"/>
        <end position="131"/>
    </location>
</feature>
<protein>
    <submittedName>
        <fullName evidence="8">Solute carrier family 35 member C2</fullName>
    </submittedName>
</protein>
<feature type="transmembrane region" description="Helical" evidence="6">
    <location>
        <begin position="209"/>
        <end position="228"/>
    </location>
</feature>
<accession>A0AAU9FVB6</accession>
<gene>
    <name evidence="8" type="ORF">DMAD_07425</name>
</gene>
<keyword evidence="4 6" id="KW-0472">Membrane</keyword>
<dbReference type="EMBL" id="AP029265">
    <property type="protein sequence ID" value="BFF99549.1"/>
    <property type="molecule type" value="Genomic_DNA"/>
</dbReference>
<feature type="transmembrane region" description="Helical" evidence="6">
    <location>
        <begin position="298"/>
        <end position="316"/>
    </location>
</feature>
<feature type="transmembrane region" description="Helical" evidence="6">
    <location>
        <begin position="336"/>
        <end position="355"/>
    </location>
</feature>
<reference evidence="8 9" key="1">
    <citation type="submission" date="2024-02" db="EMBL/GenBank/DDBJ databases">
        <title>A chromosome-level genome assembly of Drosophila madeirensis, a fruit fly species endemic to Madeira island.</title>
        <authorList>
            <person name="Tomihara K."/>
            <person name="Llopart A."/>
            <person name="Yamamoto D."/>
        </authorList>
    </citation>
    <scope>NUCLEOTIDE SEQUENCE [LARGE SCALE GENOMIC DNA]</scope>
    <source>
        <strain evidence="8 9">RF1</strain>
    </source>
</reference>
<feature type="transmembrane region" description="Helical" evidence="6">
    <location>
        <begin position="143"/>
        <end position="164"/>
    </location>
</feature>
<feature type="transmembrane region" description="Helical" evidence="6">
    <location>
        <begin position="259"/>
        <end position="277"/>
    </location>
</feature>
<dbReference type="InterPro" id="IPR004853">
    <property type="entry name" value="Sugar_P_trans_dom"/>
</dbReference>
<feature type="transmembrane region" description="Helical" evidence="6">
    <location>
        <begin position="235"/>
        <end position="253"/>
    </location>
</feature>
<dbReference type="PANTHER" id="PTHR11132">
    <property type="entry name" value="SOLUTE CARRIER FAMILY 35"/>
    <property type="match status" value="1"/>
</dbReference>
<name>A0AAU9FVB6_DROMD</name>
<dbReference type="CDD" id="cd21092">
    <property type="entry name" value="TPT_S35C2"/>
    <property type="match status" value="1"/>
</dbReference>
<dbReference type="AlphaFoldDB" id="A0AAU9FVB6"/>
<comment type="subcellular location">
    <subcellularLocation>
        <location evidence="1">Membrane</location>
        <topology evidence="1">Multi-pass membrane protein</topology>
    </subcellularLocation>
</comment>
<proteinExistence type="predicted"/>
<evidence type="ECO:0000259" key="7">
    <source>
        <dbReference type="Pfam" id="PF03151"/>
    </source>
</evidence>
<feature type="transmembrane region" description="Helical" evidence="6">
    <location>
        <begin position="393"/>
        <end position="413"/>
    </location>
</feature>
<evidence type="ECO:0000256" key="4">
    <source>
        <dbReference type="ARBA" id="ARBA00023136"/>
    </source>
</evidence>
<sequence>MVAAKYERLNSQSGGGGGGCSGGVGSSSGADDDDCEEIELGKKTTSTTTTTTATTTLQNGKDRRLASNFKYVNSSISIGSGIGAGGSDVAATSAQEKIMARQSDARIKQMAIGTLVIIMAYLALSIMLTFYQTDINRAMPFPLTIVTYHLILKFILAALVRRIYKMRVGRSRVQLDWRVALRKMAPTGVASAIDIGFSNWGLALVPISLYTMTKSSTIVFILLFAIALGLEKKSWSLVSIVGLIGAGLVMFTYKSTQFNALGFFFILFASLSSGLRWSFAQFIMQKSKLGLHNPIDMIYYMQPWMIASLLPLVFGIEGVKLYAVAEHLKLYTTDEITWAIARITFGALLAFLMEFTEFLVLCKTSSLTLSIAGIFKDICQLFLAVTLKKDQLSPINYVGLVVCLAGIACHLWHKYSTMAEAEKQHKELQLDNDHDDLSAEYNFSDGGAAGGGGADNSIAGIHVRSHSTLTVPLLEQTDSEDESGNDLNNKQNSSDVIFDVLKRRDMQR</sequence>
<dbReference type="InterPro" id="IPR050186">
    <property type="entry name" value="TPT_transporter"/>
</dbReference>
<evidence type="ECO:0000256" key="6">
    <source>
        <dbReference type="SAM" id="Phobius"/>
    </source>
</evidence>
<dbReference type="GO" id="GO:0016020">
    <property type="term" value="C:membrane"/>
    <property type="evidence" value="ECO:0007669"/>
    <property type="project" value="UniProtKB-SubCell"/>
</dbReference>
<evidence type="ECO:0000256" key="5">
    <source>
        <dbReference type="SAM" id="MobiDB-lite"/>
    </source>
</evidence>
<feature type="region of interest" description="Disordered" evidence="5">
    <location>
        <begin position="1"/>
        <end position="34"/>
    </location>
</feature>
<dbReference type="Proteomes" id="UP001500889">
    <property type="component" value="Chromosome J"/>
</dbReference>
<evidence type="ECO:0000313" key="9">
    <source>
        <dbReference type="Proteomes" id="UP001500889"/>
    </source>
</evidence>
<evidence type="ECO:0000256" key="2">
    <source>
        <dbReference type="ARBA" id="ARBA00022692"/>
    </source>
</evidence>
<feature type="compositionally biased region" description="Gly residues" evidence="5">
    <location>
        <begin position="13"/>
        <end position="26"/>
    </location>
</feature>
<evidence type="ECO:0000313" key="8">
    <source>
        <dbReference type="EMBL" id="BFF99549.1"/>
    </source>
</evidence>
<keyword evidence="9" id="KW-1185">Reference proteome</keyword>
<evidence type="ECO:0000256" key="3">
    <source>
        <dbReference type="ARBA" id="ARBA00022989"/>
    </source>
</evidence>
<keyword evidence="3 6" id="KW-1133">Transmembrane helix</keyword>
<organism evidence="8 9">
    <name type="scientific">Drosophila madeirensis</name>
    <name type="common">Fruit fly</name>
    <dbReference type="NCBI Taxonomy" id="30013"/>
    <lineage>
        <taxon>Eukaryota</taxon>
        <taxon>Metazoa</taxon>
        <taxon>Ecdysozoa</taxon>
        <taxon>Arthropoda</taxon>
        <taxon>Hexapoda</taxon>
        <taxon>Insecta</taxon>
        <taxon>Pterygota</taxon>
        <taxon>Neoptera</taxon>
        <taxon>Endopterygota</taxon>
        <taxon>Diptera</taxon>
        <taxon>Brachycera</taxon>
        <taxon>Muscomorpha</taxon>
        <taxon>Ephydroidea</taxon>
        <taxon>Drosophilidae</taxon>
        <taxon>Drosophila</taxon>
        <taxon>Sophophora</taxon>
    </lineage>
</organism>